<evidence type="ECO:0008006" key="7">
    <source>
        <dbReference type="Google" id="ProtNLM"/>
    </source>
</evidence>
<dbReference type="OrthoDB" id="16535at2759"/>
<evidence type="ECO:0000256" key="2">
    <source>
        <dbReference type="ARBA" id="ARBA00009116"/>
    </source>
</evidence>
<protein>
    <recommendedName>
        <fullName evidence="7">ATP synthase mitochondrial F1 complex assembly factor 1</fullName>
    </recommendedName>
</protein>
<dbReference type="EMBL" id="JAEHOD010000016">
    <property type="protein sequence ID" value="KAG2448785.1"/>
    <property type="molecule type" value="Genomic_DNA"/>
</dbReference>
<evidence type="ECO:0000256" key="3">
    <source>
        <dbReference type="ARBA" id="ARBA00022946"/>
    </source>
</evidence>
<comment type="similarity">
    <text evidence="2">Belongs to the ATP11 family.</text>
</comment>
<dbReference type="GO" id="GO:0005739">
    <property type="term" value="C:mitochondrion"/>
    <property type="evidence" value="ECO:0007669"/>
    <property type="project" value="UniProtKB-SubCell"/>
</dbReference>
<comment type="caution">
    <text evidence="5">The sequence shown here is derived from an EMBL/GenBank/DDBJ whole genome shotgun (WGS) entry which is preliminary data.</text>
</comment>
<dbReference type="AlphaFoldDB" id="A0A835WL40"/>
<accession>A0A835WL40</accession>
<keyword evidence="6" id="KW-1185">Reference proteome</keyword>
<keyword evidence="4" id="KW-0496">Mitochondrion</keyword>
<name>A0A835WL40_9CHLO</name>
<evidence type="ECO:0000313" key="6">
    <source>
        <dbReference type="Proteomes" id="UP000613740"/>
    </source>
</evidence>
<evidence type="ECO:0000256" key="1">
    <source>
        <dbReference type="ARBA" id="ARBA00004173"/>
    </source>
</evidence>
<comment type="subcellular location">
    <subcellularLocation>
        <location evidence="1">Mitochondrion</location>
    </subcellularLocation>
</comment>
<gene>
    <name evidence="5" type="ORF">HYH02_006137</name>
</gene>
<sequence>MQRQARGLVSGLFRRCPWTNQKWGASLQQEASVSGISAPSPTQLGQVVKLDELITRDRAEVAEIWLGYHADEKGGRVGSVLSADDYKTFIKRAKESPMFVFPMPKPHKGPGAYEAMLIQCQMPYVLITGLEEFKRHGEGAPPYLTLTHYAELLDSHGLTLVRGDIIHEKGIARDEARTALELTRAFYCSDEDYALVHTFNHKPASFDFGAVLRKLKLQQ</sequence>
<proteinExistence type="inferred from homology"/>
<dbReference type="InterPro" id="IPR010591">
    <property type="entry name" value="ATP11"/>
</dbReference>
<dbReference type="Pfam" id="PF06644">
    <property type="entry name" value="ATP11"/>
    <property type="match status" value="1"/>
</dbReference>
<dbReference type="Proteomes" id="UP000613740">
    <property type="component" value="Unassembled WGS sequence"/>
</dbReference>
<dbReference type="GO" id="GO:0033615">
    <property type="term" value="P:mitochondrial proton-transporting ATP synthase complex assembly"/>
    <property type="evidence" value="ECO:0007669"/>
    <property type="project" value="TreeGrafter"/>
</dbReference>
<keyword evidence="3" id="KW-0809">Transit peptide</keyword>
<dbReference type="PANTHER" id="PTHR13126:SF0">
    <property type="entry name" value="ATP SYNTHASE MITOCHONDRIAL F1 COMPLEX ASSEMBLY FACTOR 1"/>
    <property type="match status" value="1"/>
</dbReference>
<evidence type="ECO:0000256" key="4">
    <source>
        <dbReference type="ARBA" id="ARBA00023128"/>
    </source>
</evidence>
<dbReference type="PANTHER" id="PTHR13126">
    <property type="entry name" value="CHAPERONE ATP11"/>
    <property type="match status" value="1"/>
</dbReference>
<reference evidence="5" key="1">
    <citation type="journal article" date="2020" name="bioRxiv">
        <title>Comparative genomics of Chlamydomonas.</title>
        <authorList>
            <person name="Craig R.J."/>
            <person name="Hasan A.R."/>
            <person name="Ness R.W."/>
            <person name="Keightley P.D."/>
        </authorList>
    </citation>
    <scope>NUCLEOTIDE SEQUENCE</scope>
    <source>
        <strain evidence="5">CCAP 11/173</strain>
    </source>
</reference>
<organism evidence="5 6">
    <name type="scientific">Chlamydomonas schloesseri</name>
    <dbReference type="NCBI Taxonomy" id="2026947"/>
    <lineage>
        <taxon>Eukaryota</taxon>
        <taxon>Viridiplantae</taxon>
        <taxon>Chlorophyta</taxon>
        <taxon>core chlorophytes</taxon>
        <taxon>Chlorophyceae</taxon>
        <taxon>CS clade</taxon>
        <taxon>Chlamydomonadales</taxon>
        <taxon>Chlamydomonadaceae</taxon>
        <taxon>Chlamydomonas</taxon>
    </lineage>
</organism>
<evidence type="ECO:0000313" key="5">
    <source>
        <dbReference type="EMBL" id="KAG2448785.1"/>
    </source>
</evidence>